<dbReference type="EMBL" id="PYBW01000224">
    <property type="protein sequence ID" value="PYC64754.1"/>
    <property type="molecule type" value="Genomic_DNA"/>
</dbReference>
<dbReference type="Proteomes" id="UP000248039">
    <property type="component" value="Unassembled WGS sequence"/>
</dbReference>
<reference evidence="2 3" key="1">
    <citation type="submission" date="2018-03" db="EMBL/GenBank/DDBJ databases">
        <title>Bioinformatic expansion and discovery of thiopeptide antibiotics.</title>
        <authorList>
            <person name="Schwalen C.J."/>
            <person name="Hudson G.A."/>
            <person name="Mitchell D.A."/>
        </authorList>
    </citation>
    <scope>NUCLEOTIDE SEQUENCE [LARGE SCALE GENOMIC DNA]</scope>
    <source>
        <strain evidence="2 3">ATCC 21389</strain>
    </source>
</reference>
<comment type="caution">
    <text evidence="2">The sequence shown here is derived from an EMBL/GenBank/DDBJ whole genome shotgun (WGS) entry which is preliminary data.</text>
</comment>
<dbReference type="InterPro" id="IPR020246">
    <property type="entry name" value="Uncharacterised_SCO3924"/>
</dbReference>
<keyword evidence="3" id="KW-1185">Reference proteome</keyword>
<feature type="transmembrane region" description="Helical" evidence="1">
    <location>
        <begin position="39"/>
        <end position="60"/>
    </location>
</feature>
<keyword evidence="1" id="KW-0472">Membrane</keyword>
<organism evidence="2 3">
    <name type="scientific">Streptomyces tateyamensis</name>
    <dbReference type="NCBI Taxonomy" id="565073"/>
    <lineage>
        <taxon>Bacteria</taxon>
        <taxon>Bacillati</taxon>
        <taxon>Actinomycetota</taxon>
        <taxon>Actinomycetes</taxon>
        <taxon>Kitasatosporales</taxon>
        <taxon>Streptomycetaceae</taxon>
        <taxon>Streptomyces</taxon>
    </lineage>
</organism>
<keyword evidence="1" id="KW-0812">Transmembrane</keyword>
<name>A0A2V4MSC1_9ACTN</name>
<protein>
    <submittedName>
        <fullName evidence="2">Uncharacterized protein</fullName>
    </submittedName>
</protein>
<dbReference type="RefSeq" id="WP_110673583.1">
    <property type="nucleotide sequence ID" value="NZ_PYBW01000224.1"/>
</dbReference>
<accession>A0A2V4MSC1</accession>
<proteinExistence type="predicted"/>
<evidence type="ECO:0000313" key="2">
    <source>
        <dbReference type="EMBL" id="PYC64754.1"/>
    </source>
</evidence>
<evidence type="ECO:0000313" key="3">
    <source>
        <dbReference type="Proteomes" id="UP000248039"/>
    </source>
</evidence>
<dbReference type="AlphaFoldDB" id="A0A2V4MSC1"/>
<dbReference type="Pfam" id="PF17260">
    <property type="entry name" value="DUF5326"/>
    <property type="match status" value="1"/>
</dbReference>
<sequence length="66" mass="7040">MAEIWKSLPGWVRNIVVPIILLVIAFNVIGFVIGVVSSLIWFAVKALVVVGIAAAVVILVKKAARS</sequence>
<dbReference type="OrthoDB" id="4335356at2"/>
<feature type="transmembrane region" description="Helical" evidence="1">
    <location>
        <begin position="12"/>
        <end position="33"/>
    </location>
</feature>
<keyword evidence="1" id="KW-1133">Transmembrane helix</keyword>
<gene>
    <name evidence="2" type="ORF">C7C46_32920</name>
</gene>
<evidence type="ECO:0000256" key="1">
    <source>
        <dbReference type="SAM" id="Phobius"/>
    </source>
</evidence>